<keyword evidence="1" id="KW-0812">Transmembrane</keyword>
<dbReference type="Proteomes" id="UP000184074">
    <property type="component" value="Unassembled WGS sequence"/>
</dbReference>
<dbReference type="InterPro" id="IPR045387">
    <property type="entry name" value="DUF6524"/>
</dbReference>
<accession>A0A1M5L3Y2</accession>
<protein>
    <submittedName>
        <fullName evidence="2">Uncharacterized protein</fullName>
    </submittedName>
</protein>
<feature type="transmembrane region" description="Helical" evidence="1">
    <location>
        <begin position="7"/>
        <end position="29"/>
    </location>
</feature>
<feature type="transmembrane region" description="Helical" evidence="1">
    <location>
        <begin position="49"/>
        <end position="67"/>
    </location>
</feature>
<dbReference type="EMBL" id="FQXB01000001">
    <property type="protein sequence ID" value="SHG59802.1"/>
    <property type="molecule type" value="Genomic_DNA"/>
</dbReference>
<evidence type="ECO:0000313" key="3">
    <source>
        <dbReference type="Proteomes" id="UP000184074"/>
    </source>
</evidence>
<gene>
    <name evidence="2" type="ORF">SAMN05444003_0092</name>
</gene>
<dbReference type="AlphaFoldDB" id="A0A1M5L3Y2"/>
<name>A0A1M5L3Y2_9RHOB</name>
<keyword evidence="1" id="KW-0472">Membrane</keyword>
<reference evidence="2 3" key="1">
    <citation type="submission" date="2016-11" db="EMBL/GenBank/DDBJ databases">
        <authorList>
            <person name="Jaros S."/>
            <person name="Januszkiewicz K."/>
            <person name="Wedrychowicz H."/>
        </authorList>
    </citation>
    <scope>NUCLEOTIDE SEQUENCE [LARGE SCALE GENOMIC DNA]</scope>
    <source>
        <strain evidence="2 3">DSM 28715</strain>
    </source>
</reference>
<dbReference type="STRING" id="1508389.SAMN05444003_0092"/>
<feature type="transmembrane region" description="Helical" evidence="1">
    <location>
        <begin position="106"/>
        <end position="128"/>
    </location>
</feature>
<keyword evidence="3" id="KW-1185">Reference proteome</keyword>
<proteinExistence type="predicted"/>
<feature type="transmembrane region" description="Helical" evidence="1">
    <location>
        <begin position="74"/>
        <end position="94"/>
    </location>
</feature>
<sequence length="143" mass="16126">MVLEIYLYRVGIMPFLIRWVLAFVLLAATYNPTGWSYITWAQANWETRLPLTLFLGLIFLAGYIIYLRATLRSIGLFGILLVLAIAGTLLWVIYDFGWLSLENPAVLTWIGIVVLSIVLAIGLSWSIVRRTISGQADMDDVSE</sequence>
<dbReference type="Pfam" id="PF20134">
    <property type="entry name" value="DUF6524"/>
    <property type="match status" value="1"/>
</dbReference>
<evidence type="ECO:0000313" key="2">
    <source>
        <dbReference type="EMBL" id="SHG59802.1"/>
    </source>
</evidence>
<organism evidence="2 3">
    <name type="scientific">Cognatiyoonia sediminum</name>
    <dbReference type="NCBI Taxonomy" id="1508389"/>
    <lineage>
        <taxon>Bacteria</taxon>
        <taxon>Pseudomonadati</taxon>
        <taxon>Pseudomonadota</taxon>
        <taxon>Alphaproteobacteria</taxon>
        <taxon>Rhodobacterales</taxon>
        <taxon>Paracoccaceae</taxon>
        <taxon>Cognatiyoonia</taxon>
    </lineage>
</organism>
<evidence type="ECO:0000256" key="1">
    <source>
        <dbReference type="SAM" id="Phobius"/>
    </source>
</evidence>
<keyword evidence="1" id="KW-1133">Transmembrane helix</keyword>